<dbReference type="Gene3D" id="3.40.50.1820">
    <property type="entry name" value="alpha/beta hydrolase"/>
    <property type="match status" value="1"/>
</dbReference>
<sequence length="324" mass="36782">MSFATDRNDTKNSDLNERFGGKRSELQYGRIVVSIPYTHTLGEIERPSYWRLEFSEDPSKHIMMQSLKKQNKDDFFKQMKERIAKNGKSTFLFVHGYNVSFADAAFRTAQITFDLRFSGESVFYSWPSQASTTSYTVDEANIEWSTYNMKNFLKDYLTKTDAKNIYLVAHSMGNRGLTKALIELMNENPELKNKITEIILAAPDIDADVFKRDIGPKMISKIGKPITLYVSSDDLALLASKKVHGSYRAGEAGSQIVVLKGIETIDASGQDSSFLSHSYFATTSNLIKDIFDLMKSGKRATDRETLERVSKANLQYWKVKKGQE</sequence>
<dbReference type="InterPro" id="IPR014586">
    <property type="entry name" value="UCP033909"/>
</dbReference>
<gene>
    <name evidence="1" type="ORF">BTO13_10730</name>
</gene>
<comment type="caution">
    <text evidence="1">The sequence shown here is derived from an EMBL/GenBank/DDBJ whole genome shotgun (WGS) entry which is preliminary data.</text>
</comment>
<dbReference type="SUPFAM" id="SSF53474">
    <property type="entry name" value="alpha/beta-Hydrolases"/>
    <property type="match status" value="1"/>
</dbReference>
<evidence type="ECO:0000313" key="1">
    <source>
        <dbReference type="EMBL" id="PQJ76241.1"/>
    </source>
</evidence>
<dbReference type="PANTHER" id="PTHR36513">
    <property type="entry name" value="ABC TRANSMEMBRANE TYPE-1 DOMAIN-CONTAINING PROTEIN"/>
    <property type="match status" value="1"/>
</dbReference>
<dbReference type="Proteomes" id="UP000237608">
    <property type="component" value="Unassembled WGS sequence"/>
</dbReference>
<dbReference type="AlphaFoldDB" id="A0A2S7WG17"/>
<dbReference type="EMBL" id="MSCL01000001">
    <property type="protein sequence ID" value="PQJ76241.1"/>
    <property type="molecule type" value="Genomic_DNA"/>
</dbReference>
<organism evidence="1 2">
    <name type="scientific">Polaribacter gangjinensis</name>
    <dbReference type="NCBI Taxonomy" id="574710"/>
    <lineage>
        <taxon>Bacteria</taxon>
        <taxon>Pseudomonadati</taxon>
        <taxon>Bacteroidota</taxon>
        <taxon>Flavobacteriia</taxon>
        <taxon>Flavobacteriales</taxon>
        <taxon>Flavobacteriaceae</taxon>
    </lineage>
</organism>
<dbReference type="PANTHER" id="PTHR36513:SF1">
    <property type="entry name" value="TRANSMEMBRANE PROTEIN"/>
    <property type="match status" value="1"/>
</dbReference>
<evidence type="ECO:0000313" key="2">
    <source>
        <dbReference type="Proteomes" id="UP000237608"/>
    </source>
</evidence>
<protein>
    <recommendedName>
        <fullName evidence="3">Alpha/beta hydrolase</fullName>
    </recommendedName>
</protein>
<dbReference type="InterPro" id="IPR010297">
    <property type="entry name" value="DUF900_hydrolase"/>
</dbReference>
<accession>A0A2S7WG17</accession>
<dbReference type="PIRSF" id="PIRSF033909">
    <property type="entry name" value="UCP033909"/>
    <property type="match status" value="1"/>
</dbReference>
<reference evidence="1 2" key="1">
    <citation type="submission" date="2016-12" db="EMBL/GenBank/DDBJ databases">
        <title>Trade-off between light-utilization and light-protection in marine flavobacteria.</title>
        <authorList>
            <person name="Kumagai Y."/>
            <person name="Yoshizawa S."/>
            <person name="Kogure K."/>
            <person name="Iwasaki W."/>
        </authorList>
    </citation>
    <scope>NUCLEOTIDE SEQUENCE [LARGE SCALE GENOMIC DNA]</scope>
    <source>
        <strain evidence="1 2">KCTC 22729</strain>
    </source>
</reference>
<proteinExistence type="predicted"/>
<dbReference type="InterPro" id="IPR029058">
    <property type="entry name" value="AB_hydrolase_fold"/>
</dbReference>
<dbReference type="Pfam" id="PF05990">
    <property type="entry name" value="DUF900"/>
    <property type="match status" value="1"/>
</dbReference>
<name>A0A2S7WG17_9FLAO</name>
<keyword evidence="2" id="KW-1185">Reference proteome</keyword>
<evidence type="ECO:0008006" key="3">
    <source>
        <dbReference type="Google" id="ProtNLM"/>
    </source>
</evidence>